<evidence type="ECO:0000256" key="1">
    <source>
        <dbReference type="ARBA" id="ARBA00006432"/>
    </source>
</evidence>
<evidence type="ECO:0000256" key="4">
    <source>
        <dbReference type="ARBA" id="ARBA00022840"/>
    </source>
</evidence>
<dbReference type="InterPro" id="IPR045851">
    <property type="entry name" value="AMP-bd_C_sf"/>
</dbReference>
<dbReference type="Proteomes" id="UP001165685">
    <property type="component" value="Unassembled WGS sequence"/>
</dbReference>
<dbReference type="SUPFAM" id="SSF56801">
    <property type="entry name" value="Acetyl-CoA synthetase-like"/>
    <property type="match status" value="1"/>
</dbReference>
<dbReference type="Gene3D" id="3.40.50.12780">
    <property type="entry name" value="N-terminal domain of ligase-like"/>
    <property type="match status" value="1"/>
</dbReference>
<dbReference type="InterPro" id="IPR025110">
    <property type="entry name" value="AMP-bd_C"/>
</dbReference>
<evidence type="ECO:0000259" key="5">
    <source>
        <dbReference type="Pfam" id="PF00501"/>
    </source>
</evidence>
<reference evidence="7" key="1">
    <citation type="submission" date="2023-01" db="EMBL/GenBank/DDBJ databases">
        <title>Draft genome sequence of Nocardiopsis sp. LSu2-4 isolated from halophytes.</title>
        <authorList>
            <person name="Duangmal K."/>
            <person name="Chantavorakit T."/>
        </authorList>
    </citation>
    <scope>NUCLEOTIDE SEQUENCE</scope>
    <source>
        <strain evidence="7">LSu2-4</strain>
    </source>
</reference>
<comment type="caution">
    <text evidence="7">The sequence shown here is derived from an EMBL/GenBank/DDBJ whole genome shotgun (WGS) entry which is preliminary data.</text>
</comment>
<dbReference type="RefSeq" id="WP_270676402.1">
    <property type="nucleotide sequence ID" value="NZ_JAQFWP010000006.1"/>
</dbReference>
<name>A0ABT4THN5_9ACTN</name>
<dbReference type="InterPro" id="IPR000873">
    <property type="entry name" value="AMP-dep_synth/lig_dom"/>
</dbReference>
<keyword evidence="8" id="KW-1185">Reference proteome</keyword>
<dbReference type="PANTHER" id="PTHR43605">
    <property type="entry name" value="ACYL-COENZYME A SYNTHETASE"/>
    <property type="match status" value="1"/>
</dbReference>
<evidence type="ECO:0000256" key="2">
    <source>
        <dbReference type="ARBA" id="ARBA00022598"/>
    </source>
</evidence>
<evidence type="ECO:0000259" key="6">
    <source>
        <dbReference type="Pfam" id="PF13193"/>
    </source>
</evidence>
<dbReference type="Pfam" id="PF00501">
    <property type="entry name" value="AMP-binding"/>
    <property type="match status" value="1"/>
</dbReference>
<dbReference type="PANTHER" id="PTHR43605:SF10">
    <property type="entry name" value="ACYL-COA SYNTHETASE MEDIUM CHAIN FAMILY MEMBER 3"/>
    <property type="match status" value="1"/>
</dbReference>
<feature type="domain" description="AMP-dependent synthetase/ligase" evidence="5">
    <location>
        <begin position="29"/>
        <end position="378"/>
    </location>
</feature>
<dbReference type="InterPro" id="IPR042099">
    <property type="entry name" value="ANL_N_sf"/>
</dbReference>
<keyword evidence="2" id="KW-0436">Ligase</keyword>
<feature type="domain" description="AMP-binding enzyme C-terminal" evidence="6">
    <location>
        <begin position="442"/>
        <end position="519"/>
    </location>
</feature>
<evidence type="ECO:0000256" key="3">
    <source>
        <dbReference type="ARBA" id="ARBA00022741"/>
    </source>
</evidence>
<dbReference type="Gene3D" id="3.30.300.30">
    <property type="match status" value="1"/>
</dbReference>
<dbReference type="InterPro" id="IPR051087">
    <property type="entry name" value="Mitochondrial_ACSM"/>
</dbReference>
<accession>A0ABT4THN5</accession>
<comment type="similarity">
    <text evidence="1">Belongs to the ATP-dependent AMP-binding enzyme family.</text>
</comment>
<gene>
    <name evidence="7" type="ORF">O4U47_05285</name>
</gene>
<dbReference type="EMBL" id="JAQFWP010000006">
    <property type="protein sequence ID" value="MDA2803915.1"/>
    <property type="molecule type" value="Genomic_DNA"/>
</dbReference>
<keyword evidence="4" id="KW-0067">ATP-binding</keyword>
<dbReference type="Pfam" id="PF13193">
    <property type="entry name" value="AMP-binding_C"/>
    <property type="match status" value="1"/>
</dbReference>
<keyword evidence="3" id="KW-0547">Nucleotide-binding</keyword>
<organism evidence="7 8">
    <name type="scientific">Nocardiopsis suaedae</name>
    <dbReference type="NCBI Taxonomy" id="3018444"/>
    <lineage>
        <taxon>Bacteria</taxon>
        <taxon>Bacillati</taxon>
        <taxon>Actinomycetota</taxon>
        <taxon>Actinomycetes</taxon>
        <taxon>Streptosporangiales</taxon>
        <taxon>Nocardiopsidaceae</taxon>
        <taxon>Nocardiopsis</taxon>
    </lineage>
</organism>
<proteinExistence type="inferred from homology"/>
<sequence length="531" mass="55977">MPTPAQQVHDWLATYDAPTASVAHLLCDRHPGSAVAVTEIGEDLEPAVHTFADLARRSGRLAAGMARLGIGRGDRVATLLDRGFDLAATAMAAWRLGAVHVPLLTALAPAAIGTRLAGARARLVVCEERVRHKLQDAGPWRVAVAGPGGLAGDLTLDGLAAGAGPVPRAEAVGGSAPFLHLYSPGPGGVPRGFEVPVRALAAFHSHFRYGLDVAEDDVYWNTHDPSWHYGLYFGLVAPLLAGHAGLQLRAGADPELVLDVLAEQRVTNLVAAPTLYRTLRSTVKTLPPEVAVRRLSSAGEPLPEGVVDWAGDVFGAPVRDHYGQAELGVCVGQHQHPDAAVEVPPGSQGTSLPGWSVAVLDPFDDVEAAPGVLGRVAVDARESAAYWFGGYAGDPKARLTPDGRWFVTADTAVRDREGCFFFSSRDEEAILASGYRIVPGDVETALLEHPDVVEAAVYGAPDGTGGQTVAATVVLADGAQAGPELAEKLRELVRGRFAEHAYPRTIDFVEELPKSPSGKIRRSRLGPRSRG</sequence>
<evidence type="ECO:0000313" key="7">
    <source>
        <dbReference type="EMBL" id="MDA2803915.1"/>
    </source>
</evidence>
<evidence type="ECO:0000313" key="8">
    <source>
        <dbReference type="Proteomes" id="UP001165685"/>
    </source>
</evidence>
<protein>
    <submittedName>
        <fullName evidence="7">AMP-binding protein</fullName>
    </submittedName>
</protein>